<name>A0A4R7UZ14_9PSEU</name>
<sequence>MDEVLFGVLAENVGRHLDGLDRRVAHSEELRRLVAAWRTLLDLHRPGGRRGRCTGCVESRQRAMCTVWRVANAFFTR</sequence>
<accession>A0A4R7UZ14</accession>
<dbReference type="AlphaFoldDB" id="A0A4R7UZ14"/>
<dbReference type="RefSeq" id="WP_133907740.1">
    <property type="nucleotide sequence ID" value="NZ_SOCP01000020.1"/>
</dbReference>
<proteinExistence type="predicted"/>
<gene>
    <name evidence="1" type="ORF">CLV71_12062</name>
</gene>
<evidence type="ECO:0000313" key="1">
    <source>
        <dbReference type="EMBL" id="TDV41372.1"/>
    </source>
</evidence>
<comment type="caution">
    <text evidence="1">The sequence shown here is derived from an EMBL/GenBank/DDBJ whole genome shotgun (WGS) entry which is preliminary data.</text>
</comment>
<reference evidence="1 2" key="1">
    <citation type="submission" date="2019-03" db="EMBL/GenBank/DDBJ databases">
        <title>Genomic Encyclopedia of Archaeal and Bacterial Type Strains, Phase II (KMG-II): from individual species to whole genera.</title>
        <authorList>
            <person name="Goeker M."/>
        </authorList>
    </citation>
    <scope>NUCLEOTIDE SEQUENCE [LARGE SCALE GENOMIC DNA]</scope>
    <source>
        <strain evidence="1 2">DSM 45499</strain>
    </source>
</reference>
<dbReference type="Proteomes" id="UP000294927">
    <property type="component" value="Unassembled WGS sequence"/>
</dbReference>
<protein>
    <submittedName>
        <fullName evidence="1">Uncharacterized protein</fullName>
    </submittedName>
</protein>
<keyword evidence="2" id="KW-1185">Reference proteome</keyword>
<organism evidence="1 2">
    <name type="scientific">Actinophytocola oryzae</name>
    <dbReference type="NCBI Taxonomy" id="502181"/>
    <lineage>
        <taxon>Bacteria</taxon>
        <taxon>Bacillati</taxon>
        <taxon>Actinomycetota</taxon>
        <taxon>Actinomycetes</taxon>
        <taxon>Pseudonocardiales</taxon>
        <taxon>Pseudonocardiaceae</taxon>
    </lineage>
</organism>
<evidence type="ECO:0000313" key="2">
    <source>
        <dbReference type="Proteomes" id="UP000294927"/>
    </source>
</evidence>
<dbReference type="OrthoDB" id="3695671at2"/>
<dbReference type="EMBL" id="SOCP01000020">
    <property type="protein sequence ID" value="TDV41372.1"/>
    <property type="molecule type" value="Genomic_DNA"/>
</dbReference>